<dbReference type="STRING" id="1423774.FD31_GL001189"/>
<comment type="caution">
    <text evidence="1">The sequence shown here is derived from an EMBL/GenBank/DDBJ whole genome shotgun (WGS) entry which is preliminary data.</text>
</comment>
<name>A0A0R1WC90_9LACO</name>
<evidence type="ECO:0000313" key="1">
    <source>
        <dbReference type="EMBL" id="KRM15474.1"/>
    </source>
</evidence>
<keyword evidence="2" id="KW-1185">Reference proteome</keyword>
<dbReference type="PATRIC" id="fig|1423774.3.peg.1236"/>
<reference evidence="1 2" key="1">
    <citation type="journal article" date="2015" name="Genome Announc.">
        <title>Expanding the biotechnology potential of lactobacilli through comparative genomics of 213 strains and associated genera.</title>
        <authorList>
            <person name="Sun Z."/>
            <person name="Harris H.M."/>
            <person name="McCann A."/>
            <person name="Guo C."/>
            <person name="Argimon S."/>
            <person name="Zhang W."/>
            <person name="Yang X."/>
            <person name="Jeffery I.B."/>
            <person name="Cooney J.C."/>
            <person name="Kagawa T.F."/>
            <person name="Liu W."/>
            <person name="Song Y."/>
            <person name="Salvetti E."/>
            <person name="Wrobel A."/>
            <person name="Rasinkangas P."/>
            <person name="Parkhill J."/>
            <person name="Rea M.C."/>
            <person name="O'Sullivan O."/>
            <person name="Ritari J."/>
            <person name="Douillard F.P."/>
            <person name="Paul Ross R."/>
            <person name="Yang R."/>
            <person name="Briner A.E."/>
            <person name="Felis G.E."/>
            <person name="de Vos W.M."/>
            <person name="Barrangou R."/>
            <person name="Klaenhammer T.R."/>
            <person name="Caufield P.W."/>
            <person name="Cui Y."/>
            <person name="Zhang H."/>
            <person name="O'Toole P.W."/>
        </authorList>
    </citation>
    <scope>NUCLEOTIDE SEQUENCE [LARGE SCALE GENOMIC DNA]</scope>
    <source>
        <strain evidence="1 2">DSM 16982</strain>
    </source>
</reference>
<evidence type="ECO:0000313" key="2">
    <source>
        <dbReference type="Proteomes" id="UP000051302"/>
    </source>
</evidence>
<protein>
    <submittedName>
        <fullName evidence="1">Uncharacterized protein</fullName>
    </submittedName>
</protein>
<dbReference type="Proteomes" id="UP000051302">
    <property type="component" value="Unassembled WGS sequence"/>
</dbReference>
<organism evidence="1 2">
    <name type="scientific">Companilactobacillus nantensis DSM 16982</name>
    <dbReference type="NCBI Taxonomy" id="1423774"/>
    <lineage>
        <taxon>Bacteria</taxon>
        <taxon>Bacillati</taxon>
        <taxon>Bacillota</taxon>
        <taxon>Bacilli</taxon>
        <taxon>Lactobacillales</taxon>
        <taxon>Lactobacillaceae</taxon>
        <taxon>Companilactobacillus</taxon>
    </lineage>
</organism>
<dbReference type="EMBL" id="AZFV01000022">
    <property type="protein sequence ID" value="KRM15474.1"/>
    <property type="molecule type" value="Genomic_DNA"/>
</dbReference>
<gene>
    <name evidence="1" type="ORF">FD31_GL001189</name>
</gene>
<sequence>MILRGNRDWGCKNKMSKKAKFECAYVKTYGQLIEASKLIQMKSGSIDDEGIDLDNDIFCPECKKTHLVIVNKISGDDYIRRSTQKENPEHDPKCTYEFEVAGKKESKAYFQKKNPSEIQHDLTQLLKEDIAVRERDPNAPKIMRKVNSEMVFFTNKANNHVRKRVPQQKLTEAFAKNLKSEHAGDGFAKYYYGRVKVLKRESKKKFENYQILSSNGLVFFSLGVLNNLKDLTETLSKASNLKVPINLAIYGEIKFNRIYRDLVVFNENCCVIRE</sequence>
<accession>A0A0R1WC90</accession>
<dbReference type="AlphaFoldDB" id="A0A0R1WC90"/>
<proteinExistence type="predicted"/>